<dbReference type="PANTHER" id="PTHR42711">
    <property type="entry name" value="ABC TRANSPORTER ATP-BINDING PROTEIN"/>
    <property type="match status" value="1"/>
</dbReference>
<dbReference type="AlphaFoldDB" id="A0A1V4HPI3"/>
<name>A0A1V4HPI3_9BACL</name>
<dbReference type="Pfam" id="PF00005">
    <property type="entry name" value="ABC_tran"/>
    <property type="match status" value="1"/>
</dbReference>
<sequence length="332" mass="38217">MAYIEMENICKEFKVYKRNSSWTKTLKSLFIREFETKVAIQNINISIDKGELVGYIGPNGAGKSTTIKILTGILTPTSGIVRVDGRVPHENRVKNAEKMGVVFGQRSQLYWDLPMTETFQLYKKMYRIEERQFKSNVNLYVELLEMQEFMNRPIRQLSLGQKMRANLAVALLHDPEIIYLDEPTIGLDVVAKSRIRRFVRELNKEKGTTVLLTTHDMDDIEQICNRIIMIDHGQKIFDGSIGELKDLYSEGYMLIVDFAEDNVSLNDSRLRVISEEGPRKTIIINTNEIAIAEAIAKITEGNSIVDLHIKEPNIERTIERLYENKERETVQA</sequence>
<dbReference type="PANTHER" id="PTHR42711:SF1">
    <property type="entry name" value="ABC-TRANSPORT PROTEIN, ATP-BINDING COMPONENT"/>
    <property type="match status" value="1"/>
</dbReference>
<evidence type="ECO:0000256" key="1">
    <source>
        <dbReference type="ARBA" id="ARBA00022448"/>
    </source>
</evidence>
<evidence type="ECO:0000256" key="2">
    <source>
        <dbReference type="ARBA" id="ARBA00022741"/>
    </source>
</evidence>
<dbReference type="RefSeq" id="WP_079410160.1">
    <property type="nucleotide sequence ID" value="NZ_MBTG01000005.1"/>
</dbReference>
<dbReference type="PROSITE" id="PS00211">
    <property type="entry name" value="ABC_TRANSPORTER_1"/>
    <property type="match status" value="1"/>
</dbReference>
<dbReference type="InterPro" id="IPR050763">
    <property type="entry name" value="ABC_transporter_ATP-binding"/>
</dbReference>
<protein>
    <submittedName>
        <fullName evidence="5">Sugar ABC transporter ATP-binding protein</fullName>
    </submittedName>
</protein>
<accession>A0A1V4HPI3</accession>
<keyword evidence="1" id="KW-0813">Transport</keyword>
<evidence type="ECO:0000313" key="5">
    <source>
        <dbReference type="EMBL" id="OPH60010.1"/>
    </source>
</evidence>
<dbReference type="InterPro" id="IPR027417">
    <property type="entry name" value="P-loop_NTPase"/>
</dbReference>
<dbReference type="PROSITE" id="PS50893">
    <property type="entry name" value="ABC_TRANSPORTER_2"/>
    <property type="match status" value="1"/>
</dbReference>
<dbReference type="SUPFAM" id="SSF52540">
    <property type="entry name" value="P-loop containing nucleoside triphosphate hydrolases"/>
    <property type="match status" value="1"/>
</dbReference>
<dbReference type="EMBL" id="MBTG01000005">
    <property type="protein sequence ID" value="OPH60010.1"/>
    <property type="molecule type" value="Genomic_DNA"/>
</dbReference>
<proteinExistence type="predicted"/>
<organism evidence="5 6">
    <name type="scientific">Paenibacillus ferrarius</name>
    <dbReference type="NCBI Taxonomy" id="1469647"/>
    <lineage>
        <taxon>Bacteria</taxon>
        <taxon>Bacillati</taxon>
        <taxon>Bacillota</taxon>
        <taxon>Bacilli</taxon>
        <taxon>Bacillales</taxon>
        <taxon>Paenibacillaceae</taxon>
        <taxon>Paenibacillus</taxon>
    </lineage>
</organism>
<dbReference type="Gene3D" id="3.40.50.300">
    <property type="entry name" value="P-loop containing nucleotide triphosphate hydrolases"/>
    <property type="match status" value="1"/>
</dbReference>
<reference evidence="6" key="1">
    <citation type="submission" date="2016-07" db="EMBL/GenBank/DDBJ databases">
        <authorList>
            <person name="Florea S."/>
            <person name="Webb J.S."/>
            <person name="Jaromczyk J."/>
            <person name="Schardl C.L."/>
        </authorList>
    </citation>
    <scope>NUCLEOTIDE SEQUENCE [LARGE SCALE GENOMIC DNA]</scope>
    <source>
        <strain evidence="6">CY1</strain>
    </source>
</reference>
<gene>
    <name evidence="5" type="ORF">BC351_19040</name>
</gene>
<dbReference type="SMART" id="SM00382">
    <property type="entry name" value="AAA"/>
    <property type="match status" value="1"/>
</dbReference>
<dbReference type="Proteomes" id="UP000190626">
    <property type="component" value="Unassembled WGS sequence"/>
</dbReference>
<dbReference type="InterPro" id="IPR017871">
    <property type="entry name" value="ABC_transporter-like_CS"/>
</dbReference>
<comment type="caution">
    <text evidence="5">The sequence shown here is derived from an EMBL/GenBank/DDBJ whole genome shotgun (WGS) entry which is preliminary data.</text>
</comment>
<evidence type="ECO:0000256" key="3">
    <source>
        <dbReference type="ARBA" id="ARBA00022840"/>
    </source>
</evidence>
<dbReference type="STRING" id="1469647.BC351_19040"/>
<dbReference type="InterPro" id="IPR003593">
    <property type="entry name" value="AAA+_ATPase"/>
</dbReference>
<dbReference type="OrthoDB" id="9804819at2"/>
<dbReference type="InterPro" id="IPR003439">
    <property type="entry name" value="ABC_transporter-like_ATP-bd"/>
</dbReference>
<keyword evidence="6" id="KW-1185">Reference proteome</keyword>
<evidence type="ECO:0000313" key="6">
    <source>
        <dbReference type="Proteomes" id="UP000190626"/>
    </source>
</evidence>
<dbReference type="GO" id="GO:0005524">
    <property type="term" value="F:ATP binding"/>
    <property type="evidence" value="ECO:0007669"/>
    <property type="project" value="UniProtKB-KW"/>
</dbReference>
<keyword evidence="3 5" id="KW-0067">ATP-binding</keyword>
<evidence type="ECO:0000259" key="4">
    <source>
        <dbReference type="PROSITE" id="PS50893"/>
    </source>
</evidence>
<feature type="domain" description="ABC transporter" evidence="4">
    <location>
        <begin position="4"/>
        <end position="257"/>
    </location>
</feature>
<dbReference type="GO" id="GO:0016887">
    <property type="term" value="F:ATP hydrolysis activity"/>
    <property type="evidence" value="ECO:0007669"/>
    <property type="project" value="InterPro"/>
</dbReference>
<keyword evidence="2" id="KW-0547">Nucleotide-binding</keyword>